<dbReference type="Pfam" id="PF01494">
    <property type="entry name" value="FAD_binding_3"/>
    <property type="match status" value="1"/>
</dbReference>
<gene>
    <name evidence="6" type="ORF">ATN84_22550</name>
</gene>
<evidence type="ECO:0000259" key="5">
    <source>
        <dbReference type="Pfam" id="PF01494"/>
    </source>
</evidence>
<evidence type="ECO:0000313" key="6">
    <source>
        <dbReference type="EMBL" id="KXF74678.1"/>
    </source>
</evidence>
<name>A0A135HN92_9HYPH</name>
<accession>A0A135HN92</accession>
<dbReference type="SUPFAM" id="SSF52833">
    <property type="entry name" value="Thioredoxin-like"/>
    <property type="match status" value="1"/>
</dbReference>
<dbReference type="SUPFAM" id="SSF51905">
    <property type="entry name" value="FAD/NAD(P)-binding domain"/>
    <property type="match status" value="1"/>
</dbReference>
<dbReference type="Gene3D" id="3.30.70.2450">
    <property type="match status" value="1"/>
</dbReference>
<evidence type="ECO:0000256" key="2">
    <source>
        <dbReference type="ARBA" id="ARBA00007801"/>
    </source>
</evidence>
<dbReference type="PANTHER" id="PTHR43004:SF19">
    <property type="entry name" value="BINDING MONOOXYGENASE, PUTATIVE (JCVI)-RELATED"/>
    <property type="match status" value="1"/>
</dbReference>
<dbReference type="InterPro" id="IPR002938">
    <property type="entry name" value="FAD-bd"/>
</dbReference>
<dbReference type="GO" id="GO:0016709">
    <property type="term" value="F:oxidoreductase activity, acting on paired donors, with incorporation or reduction of molecular oxygen, NAD(P)H as one donor, and incorporation of one atom of oxygen"/>
    <property type="evidence" value="ECO:0007669"/>
    <property type="project" value="UniProtKB-ARBA"/>
</dbReference>
<dbReference type="STRING" id="1494590.ATN84_22550"/>
<dbReference type="EMBL" id="LNTU01000041">
    <property type="protein sequence ID" value="KXF74678.1"/>
    <property type="molecule type" value="Genomic_DNA"/>
</dbReference>
<dbReference type="PRINTS" id="PR00420">
    <property type="entry name" value="RNGMNOXGNASE"/>
</dbReference>
<dbReference type="Gene3D" id="3.40.30.120">
    <property type="match status" value="1"/>
</dbReference>
<feature type="domain" description="FAD-binding" evidence="5">
    <location>
        <begin position="1"/>
        <end position="288"/>
    </location>
</feature>
<reference evidence="6 7" key="1">
    <citation type="submission" date="2015-11" db="EMBL/GenBank/DDBJ databases">
        <title>Draft genome sequence of Paramesorhizobium deserti A-3-E, a strain highly resistant to diverse beta-lactam antibiotics.</title>
        <authorList>
            <person name="Lv R."/>
            <person name="Yang X."/>
            <person name="Fang N."/>
            <person name="Guo J."/>
            <person name="Luo X."/>
            <person name="Peng F."/>
            <person name="Yang R."/>
            <person name="Cui Y."/>
            <person name="Fang C."/>
            <person name="Song Y."/>
        </authorList>
    </citation>
    <scope>NUCLEOTIDE SEQUENCE [LARGE SCALE GENOMIC DNA]</scope>
    <source>
        <strain evidence="6 7">A-3-E</strain>
    </source>
</reference>
<keyword evidence="4" id="KW-0274">FAD</keyword>
<evidence type="ECO:0000256" key="4">
    <source>
        <dbReference type="ARBA" id="ARBA00022827"/>
    </source>
</evidence>
<comment type="caution">
    <text evidence="6">The sequence shown here is derived from an EMBL/GenBank/DDBJ whole genome shotgun (WGS) entry which is preliminary data.</text>
</comment>
<dbReference type="Proteomes" id="UP000070107">
    <property type="component" value="Unassembled WGS sequence"/>
</dbReference>
<proteinExistence type="inferred from homology"/>
<keyword evidence="7" id="KW-1185">Reference proteome</keyword>
<evidence type="ECO:0000256" key="3">
    <source>
        <dbReference type="ARBA" id="ARBA00022630"/>
    </source>
</evidence>
<comment type="similarity">
    <text evidence="2">Belongs to the PheA/TfdB FAD monooxygenase family.</text>
</comment>
<evidence type="ECO:0000313" key="7">
    <source>
        <dbReference type="Proteomes" id="UP000070107"/>
    </source>
</evidence>
<dbReference type="AlphaFoldDB" id="A0A135HN92"/>
<protein>
    <recommendedName>
        <fullName evidence="5">FAD-binding domain-containing protein</fullName>
    </recommendedName>
</protein>
<dbReference type="InterPro" id="IPR050641">
    <property type="entry name" value="RIFMO-like"/>
</dbReference>
<comment type="cofactor">
    <cofactor evidence="1">
        <name>FAD</name>
        <dbReference type="ChEBI" id="CHEBI:57692"/>
    </cofactor>
</comment>
<evidence type="ECO:0000256" key="1">
    <source>
        <dbReference type="ARBA" id="ARBA00001974"/>
    </source>
</evidence>
<sequence>MEALDRLGVARDLETHSLRLGASVVYNERGLVGRLDPYPPESRFPHTYVASQSVLDDLLAERARCLGVQVEWNTECTGVENRADETVATFADGSRTIYDWVIGADGAHSTVRGAAGIAFEGFGTGQAFYLADLKLESPLSTDMSATVLGREGPMMMMRISEDPRQWRLFVDVTEHAKEKDDEDSFDPAELLRARGARLSAPQINDVEWRSLYRVQVRHARAYRSGRVFLAGDAAHVFPPFGGQGMNTGILDAFNLCWKLALFERGLADSRLLETYHAERWPIGAQVIAEVEQRRRSFALRNPLARAARDAAFWLLTRSRFLERRVSRQLSQLDQHYRDRSWLSEQTNSSRSARAGDRAPDGVWQGRRLHELFSPTAFTLIVFGKTAERHLDRHGLPVTMIRINSDQEEGTRLRRAYDAGDGTLILVRPDGHIGFRGRTDDWGILERYLGTIHRAPPADRNKGGITAVH</sequence>
<keyword evidence="3" id="KW-0285">Flavoprotein</keyword>
<dbReference type="PANTHER" id="PTHR43004">
    <property type="entry name" value="TRK SYSTEM POTASSIUM UPTAKE PROTEIN"/>
    <property type="match status" value="1"/>
</dbReference>
<dbReference type="Gene3D" id="3.50.50.60">
    <property type="entry name" value="FAD/NAD(P)-binding domain"/>
    <property type="match status" value="1"/>
</dbReference>
<dbReference type="GO" id="GO:0071949">
    <property type="term" value="F:FAD binding"/>
    <property type="evidence" value="ECO:0007669"/>
    <property type="project" value="InterPro"/>
</dbReference>
<dbReference type="InterPro" id="IPR036249">
    <property type="entry name" value="Thioredoxin-like_sf"/>
</dbReference>
<dbReference type="InterPro" id="IPR036188">
    <property type="entry name" value="FAD/NAD-bd_sf"/>
</dbReference>
<organism evidence="6 7">
    <name type="scientific">Paramesorhizobium deserti</name>
    <dbReference type="NCBI Taxonomy" id="1494590"/>
    <lineage>
        <taxon>Bacteria</taxon>
        <taxon>Pseudomonadati</taxon>
        <taxon>Pseudomonadota</taxon>
        <taxon>Alphaproteobacteria</taxon>
        <taxon>Hyphomicrobiales</taxon>
        <taxon>Phyllobacteriaceae</taxon>
        <taxon>Paramesorhizobium</taxon>
    </lineage>
</organism>